<comment type="subcellular location">
    <subcellularLocation>
        <location evidence="3">Secreted</location>
        <location evidence="3">Extracellular space</location>
    </subcellularLocation>
</comment>
<dbReference type="AlphaFoldDB" id="A0AAW0AVX0"/>
<dbReference type="GO" id="GO:0046872">
    <property type="term" value="F:metal ion binding"/>
    <property type="evidence" value="ECO:0007669"/>
    <property type="project" value="UniProtKB-UniRule"/>
</dbReference>
<evidence type="ECO:0000256" key="2">
    <source>
        <dbReference type="ARBA" id="ARBA00002451"/>
    </source>
</evidence>
<evidence type="ECO:0000259" key="13">
    <source>
        <dbReference type="PROSITE" id="PS51695"/>
    </source>
</evidence>
<dbReference type="Pfam" id="PF09286">
    <property type="entry name" value="Pro-kuma_activ"/>
    <property type="match status" value="1"/>
</dbReference>
<dbReference type="Proteomes" id="UP001362999">
    <property type="component" value="Unassembled WGS sequence"/>
</dbReference>
<comment type="catalytic activity">
    <reaction evidence="1">
        <text>Release of an N-terminal tripeptide from a polypeptide.</text>
        <dbReference type="EC" id="3.4.14.10"/>
    </reaction>
</comment>
<dbReference type="PROSITE" id="PS51695">
    <property type="entry name" value="SEDOLISIN"/>
    <property type="match status" value="1"/>
</dbReference>
<comment type="function">
    <text evidence="2">Secreted tripeptidyl-peptidase which degrades proteins at acidic pHs and is involved in virulence.</text>
</comment>
<keyword evidence="6 11" id="KW-0479">Metal-binding</keyword>
<feature type="active site" description="Charge relay system" evidence="11">
    <location>
        <position position="282"/>
    </location>
</feature>
<keyword evidence="5 11" id="KW-0645">Protease</keyword>
<evidence type="ECO:0000256" key="3">
    <source>
        <dbReference type="ARBA" id="ARBA00004239"/>
    </source>
</evidence>
<evidence type="ECO:0000256" key="9">
    <source>
        <dbReference type="ARBA" id="ARBA00022837"/>
    </source>
</evidence>
<keyword evidence="10" id="KW-0865">Zymogen</keyword>
<keyword evidence="8 11" id="KW-0720">Serine protease</keyword>
<comment type="caution">
    <text evidence="14">The sequence shown here is derived from an EMBL/GenBank/DDBJ whole genome shotgun (WGS) entry which is preliminary data.</text>
</comment>
<evidence type="ECO:0000256" key="11">
    <source>
        <dbReference type="PROSITE-ProRule" id="PRU01032"/>
    </source>
</evidence>
<dbReference type="InterPro" id="IPR050819">
    <property type="entry name" value="Tripeptidyl-peptidase_I"/>
</dbReference>
<dbReference type="GO" id="GO:0006508">
    <property type="term" value="P:proteolysis"/>
    <property type="evidence" value="ECO:0007669"/>
    <property type="project" value="UniProtKB-KW"/>
</dbReference>
<evidence type="ECO:0000313" key="14">
    <source>
        <dbReference type="EMBL" id="KAK7017336.1"/>
    </source>
</evidence>
<reference evidence="14 15" key="1">
    <citation type="journal article" date="2024" name="J Genomics">
        <title>Draft genome sequencing and assembly of Favolaschia claudopus CIRM-BRFM 2984 isolated from oak limbs.</title>
        <authorList>
            <person name="Navarro D."/>
            <person name="Drula E."/>
            <person name="Chaduli D."/>
            <person name="Cazenave R."/>
            <person name="Ahrendt S."/>
            <person name="Wang J."/>
            <person name="Lipzen A."/>
            <person name="Daum C."/>
            <person name="Barry K."/>
            <person name="Grigoriev I.V."/>
            <person name="Favel A."/>
            <person name="Rosso M.N."/>
            <person name="Martin F."/>
        </authorList>
    </citation>
    <scope>NUCLEOTIDE SEQUENCE [LARGE SCALE GENOMIC DNA]</scope>
    <source>
        <strain evidence="14 15">CIRM-BRFM 2984</strain>
    </source>
</reference>
<gene>
    <name evidence="14" type="ORF">R3P38DRAFT_2986634</name>
</gene>
<dbReference type="PANTHER" id="PTHR14218">
    <property type="entry name" value="PROTEASE S8 TRIPEPTIDYL PEPTIDASE I CLN2"/>
    <property type="match status" value="1"/>
</dbReference>
<proteinExistence type="predicted"/>
<dbReference type="GO" id="GO:0008240">
    <property type="term" value="F:tripeptidyl-peptidase activity"/>
    <property type="evidence" value="ECO:0007669"/>
    <property type="project" value="UniProtKB-EC"/>
</dbReference>
<evidence type="ECO:0000256" key="6">
    <source>
        <dbReference type="ARBA" id="ARBA00022723"/>
    </source>
</evidence>
<feature type="binding site" evidence="11">
    <location>
        <position position="525"/>
    </location>
    <ligand>
        <name>Ca(2+)</name>
        <dbReference type="ChEBI" id="CHEBI:29108"/>
    </ligand>
</feature>
<name>A0AAW0AVX0_9AGAR</name>
<dbReference type="SUPFAM" id="SSF52743">
    <property type="entry name" value="Subtilisin-like"/>
    <property type="match status" value="1"/>
</dbReference>
<dbReference type="InterPro" id="IPR036852">
    <property type="entry name" value="Peptidase_S8/S53_dom_sf"/>
</dbReference>
<keyword evidence="12" id="KW-0732">Signal</keyword>
<dbReference type="Pfam" id="PF00082">
    <property type="entry name" value="Peptidase_S8"/>
    <property type="match status" value="1"/>
</dbReference>
<keyword evidence="9 11" id="KW-0106">Calcium</keyword>
<feature type="chain" id="PRO_5043877874" description="tripeptidyl-peptidase II" evidence="12">
    <location>
        <begin position="21"/>
        <end position="573"/>
    </location>
</feature>
<evidence type="ECO:0000256" key="10">
    <source>
        <dbReference type="ARBA" id="ARBA00023145"/>
    </source>
</evidence>
<dbReference type="PANTHER" id="PTHR14218:SF15">
    <property type="entry name" value="TRIPEPTIDYL-PEPTIDASE 1"/>
    <property type="match status" value="1"/>
</dbReference>
<dbReference type="InterPro" id="IPR030400">
    <property type="entry name" value="Sedolisin_dom"/>
</dbReference>
<feature type="signal peptide" evidence="12">
    <location>
        <begin position="1"/>
        <end position="20"/>
    </location>
</feature>
<dbReference type="SUPFAM" id="SSF54897">
    <property type="entry name" value="Protease propeptides/inhibitors"/>
    <property type="match status" value="1"/>
</dbReference>
<dbReference type="GO" id="GO:0004252">
    <property type="term" value="F:serine-type endopeptidase activity"/>
    <property type="evidence" value="ECO:0007669"/>
    <property type="project" value="UniProtKB-UniRule"/>
</dbReference>
<keyword evidence="7 11" id="KW-0378">Hydrolase</keyword>
<dbReference type="CDD" id="cd11377">
    <property type="entry name" value="Pro-peptidase_S53"/>
    <property type="match status" value="1"/>
</dbReference>
<feature type="domain" description="Peptidase S53" evidence="13">
    <location>
        <begin position="205"/>
        <end position="565"/>
    </location>
</feature>
<keyword evidence="15" id="KW-1185">Reference proteome</keyword>
<protein>
    <recommendedName>
        <fullName evidence="4">tripeptidyl-peptidase II</fullName>
        <ecNumber evidence="4">3.4.14.10</ecNumber>
    </recommendedName>
</protein>
<comment type="cofactor">
    <cofactor evidence="11">
        <name>Ca(2+)</name>
        <dbReference type="ChEBI" id="CHEBI:29108"/>
    </cofactor>
    <text evidence="11">Binds 1 Ca(2+) ion per subunit.</text>
</comment>
<dbReference type="CDD" id="cd04056">
    <property type="entry name" value="Peptidases_S53"/>
    <property type="match status" value="1"/>
</dbReference>
<dbReference type="InterPro" id="IPR000209">
    <property type="entry name" value="Peptidase_S8/S53_dom"/>
</dbReference>
<feature type="binding site" evidence="11">
    <location>
        <position position="545"/>
    </location>
    <ligand>
        <name>Ca(2+)</name>
        <dbReference type="ChEBI" id="CHEBI:29108"/>
    </ligand>
</feature>
<organism evidence="14 15">
    <name type="scientific">Favolaschia claudopus</name>
    <dbReference type="NCBI Taxonomy" id="2862362"/>
    <lineage>
        <taxon>Eukaryota</taxon>
        <taxon>Fungi</taxon>
        <taxon>Dikarya</taxon>
        <taxon>Basidiomycota</taxon>
        <taxon>Agaricomycotina</taxon>
        <taxon>Agaricomycetes</taxon>
        <taxon>Agaricomycetidae</taxon>
        <taxon>Agaricales</taxon>
        <taxon>Marasmiineae</taxon>
        <taxon>Mycenaceae</taxon>
        <taxon>Favolaschia</taxon>
    </lineage>
</organism>
<dbReference type="EC" id="3.4.14.10" evidence="4"/>
<evidence type="ECO:0000256" key="4">
    <source>
        <dbReference type="ARBA" id="ARBA00012462"/>
    </source>
</evidence>
<feature type="active site" description="Charge relay system" evidence="11">
    <location>
        <position position="286"/>
    </location>
</feature>
<evidence type="ECO:0000256" key="7">
    <source>
        <dbReference type="ARBA" id="ARBA00022801"/>
    </source>
</evidence>
<evidence type="ECO:0000313" key="15">
    <source>
        <dbReference type="Proteomes" id="UP001362999"/>
    </source>
</evidence>
<feature type="binding site" evidence="11">
    <location>
        <position position="543"/>
    </location>
    <ligand>
        <name>Ca(2+)</name>
        <dbReference type="ChEBI" id="CHEBI:29108"/>
    </ligand>
</feature>
<dbReference type="Gene3D" id="3.40.50.200">
    <property type="entry name" value="Peptidase S8/S53 domain"/>
    <property type="match status" value="1"/>
</dbReference>
<dbReference type="SMART" id="SM00944">
    <property type="entry name" value="Pro-kuma_activ"/>
    <property type="match status" value="1"/>
</dbReference>
<dbReference type="EMBL" id="JAWWNJ010000048">
    <property type="protein sequence ID" value="KAK7017336.1"/>
    <property type="molecule type" value="Genomic_DNA"/>
</dbReference>
<dbReference type="GO" id="GO:0005576">
    <property type="term" value="C:extracellular region"/>
    <property type="evidence" value="ECO:0007669"/>
    <property type="project" value="UniProtKB-SubCell"/>
</dbReference>
<sequence length="573" mass="60391">MVRLVSQFIALAALVCAALAKPMSERAMAVYDRRPAPARGFVNSGAPSAGKQLTLRLALKQNNIAGLEKRLYAVSDPASVEYGHHLSADEVAEFVKPTSDTLSSVTAWLTEHDLSAKPVSHAGDILEITLPVAKANSLLATEFSVFTHLDSGKTSIRTLSYSLPVDLQAHIDNITPTTSFLPPVVGPQFAAVDSSPQKRQACGLVNNPACINGLYDINTKRKANQSTNILGVAGFIDQYANEADLKQFLASQRPDIDPSTTFTLQTLYDGSNPQDPSLSGIEANLDIQYTIGIATGVPVTFISVGPDAPDGLSGFLDIINTLISEPSDTRPNVLSTSYAFDEQDLPQSLATTLCNAYLQLGAMGTSVIFSSGDLGVGGTRGLTCTRFLPTLPSNCPWVTSVGAVNGYGDQAASYSGGGFSNYFPTPDYQASDVAAFLQMLGDQYSGLYNSTGRAFPDVSATGNNFEIVWQGQVVQVSGTSASAPVFASMIALLNDELIGHGRPPLGFLNPFLYNATVRSFGIADVRFGSNPGCGTAGFTAGTGWDPVTGVGNPKFYGLRGALGLCDPLSCSFE</sequence>
<feature type="binding site" evidence="11">
    <location>
        <position position="524"/>
    </location>
    <ligand>
        <name>Ca(2+)</name>
        <dbReference type="ChEBI" id="CHEBI:29108"/>
    </ligand>
</feature>
<feature type="active site" description="Charge relay system" evidence="11">
    <location>
        <position position="480"/>
    </location>
</feature>
<evidence type="ECO:0000256" key="12">
    <source>
        <dbReference type="SAM" id="SignalP"/>
    </source>
</evidence>
<accession>A0AAW0AVX0</accession>
<evidence type="ECO:0000256" key="8">
    <source>
        <dbReference type="ARBA" id="ARBA00022825"/>
    </source>
</evidence>
<evidence type="ECO:0000256" key="5">
    <source>
        <dbReference type="ARBA" id="ARBA00022670"/>
    </source>
</evidence>
<dbReference type="InterPro" id="IPR015366">
    <property type="entry name" value="S53_propep"/>
</dbReference>
<evidence type="ECO:0000256" key="1">
    <source>
        <dbReference type="ARBA" id="ARBA00001910"/>
    </source>
</evidence>